<comment type="function">
    <text evidence="5">One of the primary rRNA binding proteins, it binds directly to 16S rRNA central domain where it helps coordinate assembly of the platform of the 30S subunit.</text>
</comment>
<dbReference type="InterPro" id="IPR047863">
    <property type="entry name" value="Ribosomal_uS8_CS"/>
</dbReference>
<comment type="similarity">
    <text evidence="1 5 6">Belongs to the universal ribosomal protein uS8 family.</text>
</comment>
<dbReference type="GO" id="GO:0005840">
    <property type="term" value="C:ribosome"/>
    <property type="evidence" value="ECO:0007669"/>
    <property type="project" value="UniProtKB-KW"/>
</dbReference>
<dbReference type="InterPro" id="IPR000630">
    <property type="entry name" value="Ribosomal_uS8"/>
</dbReference>
<dbReference type="GO" id="GO:0005737">
    <property type="term" value="C:cytoplasm"/>
    <property type="evidence" value="ECO:0007669"/>
    <property type="project" value="UniProtKB-ARBA"/>
</dbReference>
<evidence type="ECO:0000256" key="1">
    <source>
        <dbReference type="ARBA" id="ARBA00006471"/>
    </source>
</evidence>
<dbReference type="AlphaFoldDB" id="A0A1G2UJV0"/>
<comment type="caution">
    <text evidence="7">The sequence shown here is derived from an EMBL/GenBank/DDBJ whole genome shotgun (WGS) entry which is preliminary data.</text>
</comment>
<dbReference type="STRING" id="1802772.A3H60_02335"/>
<keyword evidence="5" id="KW-0694">RNA-binding</keyword>
<dbReference type="GO" id="GO:0019843">
    <property type="term" value="F:rRNA binding"/>
    <property type="evidence" value="ECO:0007669"/>
    <property type="project" value="UniProtKB-UniRule"/>
</dbReference>
<evidence type="ECO:0000256" key="4">
    <source>
        <dbReference type="ARBA" id="ARBA00035258"/>
    </source>
</evidence>
<keyword evidence="2 5" id="KW-0689">Ribosomal protein</keyword>
<dbReference type="GO" id="GO:1990904">
    <property type="term" value="C:ribonucleoprotein complex"/>
    <property type="evidence" value="ECO:0007669"/>
    <property type="project" value="UniProtKB-KW"/>
</dbReference>
<evidence type="ECO:0000256" key="5">
    <source>
        <dbReference type="HAMAP-Rule" id="MF_01302"/>
    </source>
</evidence>
<dbReference type="NCBIfam" id="NF001109">
    <property type="entry name" value="PRK00136.1"/>
    <property type="match status" value="1"/>
</dbReference>
<proteinExistence type="inferred from homology"/>
<dbReference type="PANTHER" id="PTHR11758">
    <property type="entry name" value="40S RIBOSOMAL PROTEIN S15A"/>
    <property type="match status" value="1"/>
</dbReference>
<dbReference type="PROSITE" id="PS00053">
    <property type="entry name" value="RIBOSOMAL_S8"/>
    <property type="match status" value="1"/>
</dbReference>
<accession>A0A1G2UJV0</accession>
<comment type="subunit">
    <text evidence="5">Part of the 30S ribosomal subunit. Contacts proteins S5 and S12.</text>
</comment>
<dbReference type="Gene3D" id="3.30.1490.10">
    <property type="match status" value="1"/>
</dbReference>
<dbReference type="HAMAP" id="MF_01302_B">
    <property type="entry name" value="Ribosomal_uS8_B"/>
    <property type="match status" value="1"/>
</dbReference>
<keyword evidence="5" id="KW-0699">rRNA-binding</keyword>
<dbReference type="Proteomes" id="UP000177202">
    <property type="component" value="Unassembled WGS sequence"/>
</dbReference>
<reference evidence="7 8" key="1">
    <citation type="journal article" date="2016" name="Nat. Commun.">
        <title>Thousands of microbial genomes shed light on interconnected biogeochemical processes in an aquifer system.</title>
        <authorList>
            <person name="Anantharaman K."/>
            <person name="Brown C.T."/>
            <person name="Hug L.A."/>
            <person name="Sharon I."/>
            <person name="Castelle C.J."/>
            <person name="Probst A.J."/>
            <person name="Thomas B.C."/>
            <person name="Singh A."/>
            <person name="Wilkins M.J."/>
            <person name="Karaoz U."/>
            <person name="Brodie E.L."/>
            <person name="Williams K.H."/>
            <person name="Hubbard S.S."/>
            <person name="Banfield J.F."/>
        </authorList>
    </citation>
    <scope>NUCLEOTIDE SEQUENCE [LARGE SCALE GENOMIC DNA]</scope>
</reference>
<dbReference type="FunFam" id="3.30.1490.10:FF:000001">
    <property type="entry name" value="30S ribosomal protein S8"/>
    <property type="match status" value="1"/>
</dbReference>
<dbReference type="InterPro" id="IPR035987">
    <property type="entry name" value="Ribosomal_uS8_sf"/>
</dbReference>
<dbReference type="Gene3D" id="3.30.1370.30">
    <property type="match status" value="1"/>
</dbReference>
<keyword evidence="3 5" id="KW-0687">Ribonucleoprotein</keyword>
<dbReference type="GO" id="GO:0006412">
    <property type="term" value="P:translation"/>
    <property type="evidence" value="ECO:0007669"/>
    <property type="project" value="UniProtKB-UniRule"/>
</dbReference>
<name>A0A1G2UJV0_9BACT</name>
<dbReference type="Pfam" id="PF00410">
    <property type="entry name" value="Ribosomal_S8"/>
    <property type="match status" value="1"/>
</dbReference>
<evidence type="ECO:0000256" key="6">
    <source>
        <dbReference type="RuleBase" id="RU003660"/>
    </source>
</evidence>
<evidence type="ECO:0000313" key="8">
    <source>
        <dbReference type="Proteomes" id="UP000177202"/>
    </source>
</evidence>
<evidence type="ECO:0000256" key="3">
    <source>
        <dbReference type="ARBA" id="ARBA00023274"/>
    </source>
</evidence>
<dbReference type="SUPFAM" id="SSF56047">
    <property type="entry name" value="Ribosomal protein S8"/>
    <property type="match status" value="1"/>
</dbReference>
<dbReference type="EMBL" id="MHWP01000028">
    <property type="protein sequence ID" value="OHB09706.1"/>
    <property type="molecule type" value="Genomic_DNA"/>
</dbReference>
<protein>
    <recommendedName>
        <fullName evidence="4 5">Small ribosomal subunit protein uS8</fullName>
    </recommendedName>
</protein>
<gene>
    <name evidence="5" type="primary">rpsH</name>
    <name evidence="7" type="ORF">A3H60_02335</name>
</gene>
<evidence type="ECO:0000313" key="7">
    <source>
        <dbReference type="EMBL" id="OHB09706.1"/>
    </source>
</evidence>
<sequence length="139" mass="15482">MVMDTISNMIIQIKNAGDAGHDRVSVPYSKLKNSIALVLKKEHFIKDFEVKEKPARPNGRSGGGKKVLAINLFMENRIPKIKGVKRISKPSKRIYKKFSEIRPVKNGYGALILSTSQGIMSGRDARRAKLGGEALFSIW</sequence>
<organism evidence="7 8">
    <name type="scientific">Candidatus Zambryskibacteria bacterium RIFCSPLOWO2_02_FULL_44_12b</name>
    <dbReference type="NCBI Taxonomy" id="1802772"/>
    <lineage>
        <taxon>Bacteria</taxon>
        <taxon>Candidatus Zambryskiibacteriota</taxon>
    </lineage>
</organism>
<dbReference type="GO" id="GO:0003735">
    <property type="term" value="F:structural constituent of ribosome"/>
    <property type="evidence" value="ECO:0007669"/>
    <property type="project" value="InterPro"/>
</dbReference>
<evidence type="ECO:0000256" key="2">
    <source>
        <dbReference type="ARBA" id="ARBA00022980"/>
    </source>
</evidence>